<evidence type="ECO:0000313" key="1">
    <source>
        <dbReference type="EMBL" id="WMC10554.1"/>
    </source>
</evidence>
<dbReference type="Proteomes" id="UP001223802">
    <property type="component" value="Chromosome"/>
</dbReference>
<evidence type="ECO:0000313" key="2">
    <source>
        <dbReference type="Proteomes" id="UP001223802"/>
    </source>
</evidence>
<gene>
    <name evidence="1" type="ORF">PU634_16000</name>
</gene>
<protein>
    <submittedName>
        <fullName evidence="1">Uncharacterized protein</fullName>
    </submittedName>
</protein>
<dbReference type="EMBL" id="CP118224">
    <property type="protein sequence ID" value="WMC10554.1"/>
    <property type="molecule type" value="Genomic_DNA"/>
</dbReference>
<reference evidence="1 2" key="1">
    <citation type="submission" date="2023-02" db="EMBL/GenBank/DDBJ databases">
        <title>Complete genome sequence of a novel bacterium Oceanimonas sp. NTOU-MSR1 isolated from marine coast sediment.</title>
        <authorList>
            <person name="Yang H.-T."/>
            <person name="Chen Y.-L."/>
            <person name="Ho Y.-N."/>
        </authorList>
    </citation>
    <scope>NUCLEOTIDE SEQUENCE [LARGE SCALE GENOMIC DNA]</scope>
    <source>
        <strain evidence="1 2">NTOU-MSR1</strain>
    </source>
</reference>
<dbReference type="AlphaFoldDB" id="A0AA50QBW0"/>
<sequence>MKSAREFAEWLQERFGKHKDGVYLTRHDIAELSGRQRYNQQFVSDVHFELTLLGMGFVTDSHREKFYLFHLPSTHWRAFGHDDIDLPAAHEQNDEP</sequence>
<keyword evidence="2" id="KW-1185">Reference proteome</keyword>
<dbReference type="RefSeq" id="WP_306761819.1">
    <property type="nucleotide sequence ID" value="NZ_CP118224.1"/>
</dbReference>
<dbReference type="KEGG" id="ope:PU634_16000"/>
<proteinExistence type="predicted"/>
<name>A0AA50QBW0_9GAMM</name>
<organism evidence="1 2">
    <name type="scientific">Oceanimonas pelagia</name>
    <dbReference type="NCBI Taxonomy" id="3028314"/>
    <lineage>
        <taxon>Bacteria</taxon>
        <taxon>Pseudomonadati</taxon>
        <taxon>Pseudomonadota</taxon>
        <taxon>Gammaproteobacteria</taxon>
        <taxon>Aeromonadales</taxon>
        <taxon>Aeromonadaceae</taxon>
        <taxon>Oceanimonas</taxon>
    </lineage>
</organism>
<accession>A0AA50QBW0</accession>